<comment type="similarity">
    <text evidence="1">Belongs to the LysR transcriptional regulatory family.</text>
</comment>
<name>A0A1B2I0J6_9PSEU</name>
<dbReference type="Gene3D" id="3.40.190.290">
    <property type="match status" value="1"/>
</dbReference>
<gene>
    <name evidence="6" type="ORF">BBK82_41765</name>
</gene>
<keyword evidence="4" id="KW-0804">Transcription</keyword>
<evidence type="ECO:0000313" key="6">
    <source>
        <dbReference type="EMBL" id="ANZ43475.1"/>
    </source>
</evidence>
<dbReference type="InterPro" id="IPR036390">
    <property type="entry name" value="WH_DNA-bd_sf"/>
</dbReference>
<organism evidence="6 7">
    <name type="scientific">Lentzea guizhouensis</name>
    <dbReference type="NCBI Taxonomy" id="1586287"/>
    <lineage>
        <taxon>Bacteria</taxon>
        <taxon>Bacillati</taxon>
        <taxon>Actinomycetota</taxon>
        <taxon>Actinomycetes</taxon>
        <taxon>Pseudonocardiales</taxon>
        <taxon>Pseudonocardiaceae</taxon>
        <taxon>Lentzea</taxon>
    </lineage>
</organism>
<dbReference type="GO" id="GO:0032993">
    <property type="term" value="C:protein-DNA complex"/>
    <property type="evidence" value="ECO:0007669"/>
    <property type="project" value="TreeGrafter"/>
</dbReference>
<dbReference type="InterPro" id="IPR036388">
    <property type="entry name" value="WH-like_DNA-bd_sf"/>
</dbReference>
<evidence type="ECO:0000256" key="2">
    <source>
        <dbReference type="ARBA" id="ARBA00023015"/>
    </source>
</evidence>
<dbReference type="SUPFAM" id="SSF46785">
    <property type="entry name" value="Winged helix' DNA-binding domain"/>
    <property type="match status" value="1"/>
</dbReference>
<feature type="domain" description="HTH lysR-type" evidence="5">
    <location>
        <begin position="9"/>
        <end position="66"/>
    </location>
</feature>
<keyword evidence="2" id="KW-0805">Transcription regulation</keyword>
<evidence type="ECO:0000256" key="1">
    <source>
        <dbReference type="ARBA" id="ARBA00009437"/>
    </source>
</evidence>
<dbReference type="GO" id="GO:0003700">
    <property type="term" value="F:DNA-binding transcription factor activity"/>
    <property type="evidence" value="ECO:0007669"/>
    <property type="project" value="InterPro"/>
</dbReference>
<dbReference type="Gene3D" id="1.10.10.10">
    <property type="entry name" value="Winged helix-like DNA-binding domain superfamily/Winged helix DNA-binding domain"/>
    <property type="match status" value="1"/>
</dbReference>
<evidence type="ECO:0000259" key="5">
    <source>
        <dbReference type="PROSITE" id="PS50931"/>
    </source>
</evidence>
<dbReference type="Proteomes" id="UP000093053">
    <property type="component" value="Chromosome"/>
</dbReference>
<dbReference type="InterPro" id="IPR005119">
    <property type="entry name" value="LysR_subst-bd"/>
</dbReference>
<dbReference type="EMBL" id="CP016793">
    <property type="protein sequence ID" value="ANZ43475.1"/>
    <property type="molecule type" value="Genomic_DNA"/>
</dbReference>
<dbReference type="CDD" id="cd05466">
    <property type="entry name" value="PBP2_LTTR_substrate"/>
    <property type="match status" value="1"/>
</dbReference>
<evidence type="ECO:0000256" key="3">
    <source>
        <dbReference type="ARBA" id="ARBA00023125"/>
    </source>
</evidence>
<dbReference type="PROSITE" id="PS50931">
    <property type="entry name" value="HTH_LYSR"/>
    <property type="match status" value="1"/>
</dbReference>
<dbReference type="PANTHER" id="PTHR30346">
    <property type="entry name" value="TRANSCRIPTIONAL DUAL REGULATOR HCAR-RELATED"/>
    <property type="match status" value="1"/>
</dbReference>
<dbReference type="Pfam" id="PF03466">
    <property type="entry name" value="LysR_substrate"/>
    <property type="match status" value="1"/>
</dbReference>
<dbReference type="SUPFAM" id="SSF53850">
    <property type="entry name" value="Periplasmic binding protein-like II"/>
    <property type="match status" value="1"/>
</dbReference>
<sequence>MTGGDGVELDVHHLRLVRAIGETGSLSEAAVRLGISQPAVSGTLKRLENMLGQRLFDRGQHATTVTPTPTGELLLDRISAVLPMMEGLVRDIEVRTGPAAPVRVGGVCSPVLCHLPAIVDGHRPHGPAASLFDSECRDLVVEMVAQRRLEVGVVKDYPGFEAVAPASVDLAVVAHDQTLVLLREDHPLARHKVIGLEQLADEQWVLPSPDSARFHEYFHRSCRQKGFTPRVRYVSESYGTTVAAVRNGAVGLSQAACEGHQHVAVRLLADNALARRFLLVWHRDSEFAGFARDVLAEAALAYRLECEASPVYSRYLA</sequence>
<evidence type="ECO:0000313" key="7">
    <source>
        <dbReference type="Proteomes" id="UP000093053"/>
    </source>
</evidence>
<dbReference type="PRINTS" id="PR00039">
    <property type="entry name" value="HTHLYSR"/>
</dbReference>
<dbReference type="STRING" id="1586287.BBK82_41765"/>
<dbReference type="KEGG" id="led:BBK82_41765"/>
<dbReference type="AlphaFoldDB" id="A0A1B2I0J6"/>
<dbReference type="Pfam" id="PF00126">
    <property type="entry name" value="HTH_1"/>
    <property type="match status" value="1"/>
</dbReference>
<dbReference type="GO" id="GO:0003677">
    <property type="term" value="F:DNA binding"/>
    <property type="evidence" value="ECO:0007669"/>
    <property type="project" value="UniProtKB-KW"/>
</dbReference>
<keyword evidence="3" id="KW-0238">DNA-binding</keyword>
<reference evidence="6 7" key="1">
    <citation type="submission" date="2016-07" db="EMBL/GenBank/DDBJ databases">
        <title>Complete genome sequence of the Lentzea guizhouensis DHS C013.</title>
        <authorList>
            <person name="Cao C."/>
        </authorList>
    </citation>
    <scope>NUCLEOTIDE SEQUENCE [LARGE SCALE GENOMIC DNA]</scope>
    <source>
        <strain evidence="6 7">DHS C013</strain>
    </source>
</reference>
<keyword evidence="7" id="KW-1185">Reference proteome</keyword>
<dbReference type="InterPro" id="IPR000847">
    <property type="entry name" value="LysR_HTH_N"/>
</dbReference>
<proteinExistence type="inferred from homology"/>
<evidence type="ECO:0000256" key="4">
    <source>
        <dbReference type="ARBA" id="ARBA00023163"/>
    </source>
</evidence>
<protein>
    <recommendedName>
        <fullName evidence="5">HTH lysR-type domain-containing protein</fullName>
    </recommendedName>
</protein>
<dbReference type="PANTHER" id="PTHR30346:SF30">
    <property type="entry name" value="SMALL NEUTRAL PROTEASE REGULATORY PROTEIN"/>
    <property type="match status" value="1"/>
</dbReference>
<accession>A0A1B2I0J6</accession>